<dbReference type="AlphaFoldDB" id="A0A2T4UDT2"/>
<dbReference type="InterPro" id="IPR011708">
    <property type="entry name" value="DNA_pol3_alpha_NTPase_dom"/>
</dbReference>
<dbReference type="Gene3D" id="1.10.150.870">
    <property type="match status" value="1"/>
</dbReference>
<organism evidence="12 13">
    <name type="scientific">Paraconexibacter algicola</name>
    <dbReference type="NCBI Taxonomy" id="2133960"/>
    <lineage>
        <taxon>Bacteria</taxon>
        <taxon>Bacillati</taxon>
        <taxon>Actinomycetota</taxon>
        <taxon>Thermoleophilia</taxon>
        <taxon>Solirubrobacterales</taxon>
        <taxon>Paraconexibacteraceae</taxon>
        <taxon>Paraconexibacter</taxon>
    </lineage>
</organism>
<dbReference type="InterPro" id="IPR004805">
    <property type="entry name" value="DnaE2/DnaE/PolC"/>
</dbReference>
<dbReference type="PANTHER" id="PTHR32294:SF4">
    <property type="entry name" value="ERROR-PRONE DNA POLYMERASE"/>
    <property type="match status" value="1"/>
</dbReference>
<keyword evidence="3" id="KW-0808">Transferase</keyword>
<dbReference type="Pfam" id="PF07733">
    <property type="entry name" value="DNA_pol3_alpha"/>
    <property type="match status" value="1"/>
</dbReference>
<gene>
    <name evidence="12" type="ORF">C7Y72_18715</name>
</gene>
<proteinExistence type="predicted"/>
<evidence type="ECO:0000256" key="8">
    <source>
        <dbReference type="ARBA" id="ARBA00023204"/>
    </source>
</evidence>
<feature type="domain" description="Polymerase/histidinol phosphatase N-terminal" evidence="11">
    <location>
        <begin position="6"/>
        <end position="73"/>
    </location>
</feature>
<dbReference type="InterPro" id="IPR040982">
    <property type="entry name" value="DNA_pol3_finger"/>
</dbReference>
<protein>
    <recommendedName>
        <fullName evidence="1">DNA-directed DNA polymerase</fullName>
        <ecNumber evidence="1">2.7.7.7</ecNumber>
    </recommendedName>
</protein>
<comment type="caution">
    <text evidence="12">The sequence shown here is derived from an EMBL/GenBank/DDBJ whole genome shotgun (WGS) entry which is preliminary data.</text>
</comment>
<keyword evidence="8" id="KW-0234">DNA repair</keyword>
<dbReference type="Gene3D" id="3.20.20.140">
    <property type="entry name" value="Metal-dependent hydrolases"/>
    <property type="match status" value="1"/>
</dbReference>
<evidence type="ECO:0000256" key="7">
    <source>
        <dbReference type="ARBA" id="ARBA00022932"/>
    </source>
</evidence>
<dbReference type="NCBIfam" id="NF004225">
    <property type="entry name" value="PRK05672.1"/>
    <property type="match status" value="1"/>
</dbReference>
<accession>A0A2T4UDT2</accession>
<evidence type="ECO:0000256" key="10">
    <source>
        <dbReference type="SAM" id="MobiDB-lite"/>
    </source>
</evidence>
<keyword evidence="7" id="KW-0239">DNA-directed DNA polymerase</keyword>
<sequence length="1150" mass="125396">MFVSYVELHAHSGFSFLDGTSQPEELVVAALERGYEAVALTDHDTVSGSMEFAQAAKALGLRALHGAEISLDDGRHLTLLVRDARGWRSLCHLLTRAHAHTREGAGADRRIARPPAATLQDVLDHAEGLVCLSGCARHGVRDEPTLRTLREAYGPEGLRVELQRPFARHDRARNRGLESLARRLELRCVATGDVHAHTRERARLQDVFVAIREHATLDASEPVRRGNHTHVLASPQAMARRFADHPEAVAETVRLADELRFDLTQDLGYRYPGSDDRDARRRLAAVCHARFDERYPPADRALRERAAARLEEELGLIDRLGLSGFFLLHHELLELAQEVALEVRGPASARALLPPGRGRGSSVSSIVCHLTGLSHIDPVKNELFLGRFLNEEITSLPDIDLDFPRDVRARLIPRIHERYGHRHSALVAAFPTYRARGAIREIGKALGLPPGEIERVARSAEGWGIGNVERDVGQVIGEERMAEGADGAPGRWRWLVELAHEAYGLPRHLSQHSGGMIVATRPLVDCCPVVPAAMEGRQMVMWDKDSCADAGFLKIDLLGLGMLSAVERCVDHIADRHGITVDLSRIPFDDPETYGAIQRGETTGVFQIESRAQMASLLRTRPATLDDLTIQVAIVRPGPIQGGAVNPYIERRQRRRVDPDYPIPYEHPSLEPVLKDTLGTIIFQDQVIEVAMAFAGFTPGEAEGLRRAMSRKRSEAAIRAYHERFVQGAMREHGVDEAAAQRVYDMIVGFSGFGFPKAHGAAFGLLAYQSTWLRVHHAPEFLCALLDEQPMGFYPPDALVHEAQRRGIPVLPPDVNASAVGCTVVDLDRDAARRALEGREPEQDGAQVAAVRIGLGYVLGVRADDVAEIVAARESAGPFRSTGDLASRAGAGRPALEQLAWSGACDALLRTEVASPGHRRRAALWRFGIVAPGRAHGRDGTQLALPLDAPDAPDLPGLRAWDAMIADYATTGLTTAAHPIGLLRDELDRRGAVSSAALAGLRHGRSVRVGGLVVARQRPGTASGIVFMLLEDEGGTVNLVVPAAVYEQHRLIVRTEPLVIAEGVLERHPAAGGGINVLVRRLVPLEAPDDRPLAEIRSLAEVHDFSSLDERELARRAGEQQPAATGTDGAASGFRAVAPPVMSFAQGRRR</sequence>
<evidence type="ECO:0000313" key="13">
    <source>
        <dbReference type="Proteomes" id="UP000240739"/>
    </source>
</evidence>
<reference evidence="12 13" key="1">
    <citation type="submission" date="2018-03" db="EMBL/GenBank/DDBJ databases">
        <title>Aquarubrobacter algicola gen. nov., sp. nov., a novel actinobacterium isolated from shallow eutrophic lake during the end of cyanobacterial harmful algal blooms.</title>
        <authorList>
            <person name="Chun S.J."/>
        </authorList>
    </citation>
    <scope>NUCLEOTIDE SEQUENCE [LARGE SCALE GENOMIC DNA]</scope>
    <source>
        <strain evidence="12 13">Seoho-28</strain>
    </source>
</reference>
<dbReference type="InterPro" id="IPR016195">
    <property type="entry name" value="Pol/histidinol_Pase-like"/>
</dbReference>
<evidence type="ECO:0000256" key="9">
    <source>
        <dbReference type="ARBA" id="ARBA00049244"/>
    </source>
</evidence>
<evidence type="ECO:0000256" key="5">
    <source>
        <dbReference type="ARBA" id="ARBA00022705"/>
    </source>
</evidence>
<name>A0A2T4UDT2_9ACTN</name>
<dbReference type="SUPFAM" id="SSF89550">
    <property type="entry name" value="PHP domain-like"/>
    <property type="match status" value="1"/>
</dbReference>
<keyword evidence="5" id="KW-0235">DNA replication</keyword>
<dbReference type="GO" id="GO:0006281">
    <property type="term" value="P:DNA repair"/>
    <property type="evidence" value="ECO:0007669"/>
    <property type="project" value="UniProtKB-KW"/>
</dbReference>
<dbReference type="PANTHER" id="PTHR32294">
    <property type="entry name" value="DNA POLYMERASE III SUBUNIT ALPHA"/>
    <property type="match status" value="1"/>
</dbReference>
<evidence type="ECO:0000256" key="3">
    <source>
        <dbReference type="ARBA" id="ARBA00022679"/>
    </source>
</evidence>
<dbReference type="GO" id="GO:0006260">
    <property type="term" value="P:DNA replication"/>
    <property type="evidence" value="ECO:0007669"/>
    <property type="project" value="UniProtKB-KW"/>
</dbReference>
<evidence type="ECO:0000256" key="2">
    <source>
        <dbReference type="ARBA" id="ARBA00022490"/>
    </source>
</evidence>
<evidence type="ECO:0000256" key="6">
    <source>
        <dbReference type="ARBA" id="ARBA00022763"/>
    </source>
</evidence>
<dbReference type="Proteomes" id="UP000240739">
    <property type="component" value="Unassembled WGS sequence"/>
</dbReference>
<dbReference type="EMBL" id="PYYB01000003">
    <property type="protein sequence ID" value="PTL55667.1"/>
    <property type="molecule type" value="Genomic_DNA"/>
</dbReference>
<evidence type="ECO:0000313" key="12">
    <source>
        <dbReference type="EMBL" id="PTL55667.1"/>
    </source>
</evidence>
<evidence type="ECO:0000256" key="1">
    <source>
        <dbReference type="ARBA" id="ARBA00012417"/>
    </source>
</evidence>
<dbReference type="GO" id="GO:0003887">
    <property type="term" value="F:DNA-directed DNA polymerase activity"/>
    <property type="evidence" value="ECO:0007669"/>
    <property type="project" value="UniProtKB-KW"/>
</dbReference>
<dbReference type="InterPro" id="IPR029460">
    <property type="entry name" value="DNAPol_HHH"/>
</dbReference>
<keyword evidence="2" id="KW-0963">Cytoplasm</keyword>
<dbReference type="Pfam" id="PF14579">
    <property type="entry name" value="HHH_6"/>
    <property type="match status" value="1"/>
</dbReference>
<evidence type="ECO:0000259" key="11">
    <source>
        <dbReference type="SMART" id="SM00481"/>
    </source>
</evidence>
<dbReference type="Pfam" id="PF02811">
    <property type="entry name" value="PHP"/>
    <property type="match status" value="1"/>
</dbReference>
<keyword evidence="13" id="KW-1185">Reference proteome</keyword>
<dbReference type="InterPro" id="IPR003141">
    <property type="entry name" value="Pol/His_phosphatase_N"/>
</dbReference>
<dbReference type="GO" id="GO:0008408">
    <property type="term" value="F:3'-5' exonuclease activity"/>
    <property type="evidence" value="ECO:0007669"/>
    <property type="project" value="InterPro"/>
</dbReference>
<dbReference type="SMART" id="SM00481">
    <property type="entry name" value="POLIIIAc"/>
    <property type="match status" value="1"/>
</dbReference>
<dbReference type="OrthoDB" id="9803237at2"/>
<comment type="catalytic activity">
    <reaction evidence="9">
        <text>DNA(n) + a 2'-deoxyribonucleoside 5'-triphosphate = DNA(n+1) + diphosphate</text>
        <dbReference type="Rhea" id="RHEA:22508"/>
        <dbReference type="Rhea" id="RHEA-COMP:17339"/>
        <dbReference type="Rhea" id="RHEA-COMP:17340"/>
        <dbReference type="ChEBI" id="CHEBI:33019"/>
        <dbReference type="ChEBI" id="CHEBI:61560"/>
        <dbReference type="ChEBI" id="CHEBI:173112"/>
        <dbReference type="EC" id="2.7.7.7"/>
    </reaction>
</comment>
<keyword evidence="6" id="KW-0227">DNA damage</keyword>
<dbReference type="NCBIfam" id="TIGR00594">
    <property type="entry name" value="polc"/>
    <property type="match status" value="1"/>
</dbReference>
<feature type="region of interest" description="Disordered" evidence="10">
    <location>
        <begin position="1113"/>
        <end position="1135"/>
    </location>
</feature>
<dbReference type="Pfam" id="PF17657">
    <property type="entry name" value="DNA_pol3_finger"/>
    <property type="match status" value="1"/>
</dbReference>
<dbReference type="InterPro" id="IPR004013">
    <property type="entry name" value="PHP_dom"/>
</dbReference>
<dbReference type="EC" id="2.7.7.7" evidence="1"/>
<keyword evidence="4" id="KW-0548">Nucleotidyltransferase</keyword>
<dbReference type="CDD" id="cd04485">
    <property type="entry name" value="DnaE_OBF"/>
    <property type="match status" value="1"/>
</dbReference>
<evidence type="ECO:0000256" key="4">
    <source>
        <dbReference type="ARBA" id="ARBA00022695"/>
    </source>
</evidence>